<gene>
    <name evidence="10" type="ORF">SAMN04489711_12344</name>
</gene>
<evidence type="ECO:0000256" key="4">
    <source>
        <dbReference type="ARBA" id="ARBA00022795"/>
    </source>
</evidence>
<comment type="function">
    <text evidence="7">Responsible for the coupling of flagellin expression to flagellar assembly by preventing expression of the flagellin genes when a component of the middle class of proteins is defective. It negatively regulates flagellar genes by inhibiting the activity of FliA by directly binding to FliA.</text>
</comment>
<dbReference type="InterPro" id="IPR035890">
    <property type="entry name" value="Anti-sigma-28_factor_FlgM_sf"/>
</dbReference>
<evidence type="ECO:0000259" key="9">
    <source>
        <dbReference type="Pfam" id="PF04316"/>
    </source>
</evidence>
<dbReference type="AlphaFoldDB" id="A0A1I2HHR2"/>
<protein>
    <recommendedName>
        <fullName evidence="2">Negative regulator of flagellin synthesis</fullName>
    </recommendedName>
    <alternativeName>
        <fullName evidence="8">Anti-sigma-28 factor</fullName>
    </alternativeName>
</protein>
<evidence type="ECO:0000313" key="10">
    <source>
        <dbReference type="EMBL" id="SFF29232.1"/>
    </source>
</evidence>
<evidence type="ECO:0000256" key="6">
    <source>
        <dbReference type="ARBA" id="ARBA00023163"/>
    </source>
</evidence>
<comment type="similarity">
    <text evidence="1">Belongs to the FlgM family.</text>
</comment>
<dbReference type="GO" id="GO:0044781">
    <property type="term" value="P:bacterial-type flagellum organization"/>
    <property type="evidence" value="ECO:0007669"/>
    <property type="project" value="UniProtKB-KW"/>
</dbReference>
<feature type="domain" description="Anti-sigma-28 factor FlgM C-terminal" evidence="9">
    <location>
        <begin position="47"/>
        <end position="95"/>
    </location>
</feature>
<dbReference type="STRING" id="1177982.SAMN04489711_12344"/>
<keyword evidence="6" id="KW-0804">Transcription</keyword>
<dbReference type="InterPro" id="IPR031316">
    <property type="entry name" value="FlgM_C"/>
</dbReference>
<dbReference type="EMBL" id="FONX01000023">
    <property type="protein sequence ID" value="SFF29232.1"/>
    <property type="molecule type" value="Genomic_DNA"/>
</dbReference>
<evidence type="ECO:0000256" key="3">
    <source>
        <dbReference type="ARBA" id="ARBA00022491"/>
    </source>
</evidence>
<evidence type="ECO:0000256" key="5">
    <source>
        <dbReference type="ARBA" id="ARBA00023015"/>
    </source>
</evidence>
<keyword evidence="5" id="KW-0805">Transcription regulation</keyword>
<dbReference type="Pfam" id="PF04316">
    <property type="entry name" value="FlgM"/>
    <property type="match status" value="1"/>
</dbReference>
<dbReference type="OrthoDB" id="5298032at2"/>
<dbReference type="GO" id="GO:0045892">
    <property type="term" value="P:negative regulation of DNA-templated transcription"/>
    <property type="evidence" value="ECO:0007669"/>
    <property type="project" value="InterPro"/>
</dbReference>
<keyword evidence="4" id="KW-1005">Bacterial flagellum biogenesis</keyword>
<evidence type="ECO:0000256" key="2">
    <source>
        <dbReference type="ARBA" id="ARBA00017823"/>
    </source>
</evidence>
<dbReference type="SUPFAM" id="SSF101498">
    <property type="entry name" value="Anti-sigma factor FlgM"/>
    <property type="match status" value="1"/>
</dbReference>
<evidence type="ECO:0000256" key="7">
    <source>
        <dbReference type="ARBA" id="ARBA00024739"/>
    </source>
</evidence>
<dbReference type="Proteomes" id="UP000199119">
    <property type="component" value="Unassembled WGS sequence"/>
</dbReference>
<evidence type="ECO:0000313" key="11">
    <source>
        <dbReference type="Proteomes" id="UP000199119"/>
    </source>
</evidence>
<sequence>MKIGNNSDIGNAIAQAAAKQQQAKAPAPAAEAVAKSVGSSAAAGVPVTFSNAARGVDAAARSPAEFDAGKVKAVKAAIDNGTFTVDADAIADKLLSNAEETFSRSRG</sequence>
<evidence type="ECO:0000256" key="8">
    <source>
        <dbReference type="ARBA" id="ARBA00030117"/>
    </source>
</evidence>
<keyword evidence="3" id="KW-0678">Repressor</keyword>
<dbReference type="NCBIfam" id="TIGR03824">
    <property type="entry name" value="FlgM_jcvi"/>
    <property type="match status" value="1"/>
</dbReference>
<evidence type="ECO:0000256" key="1">
    <source>
        <dbReference type="ARBA" id="ARBA00005322"/>
    </source>
</evidence>
<accession>A0A1I2HHR2</accession>
<reference evidence="11" key="1">
    <citation type="submission" date="2016-10" db="EMBL/GenBank/DDBJ databases">
        <authorList>
            <person name="Varghese N."/>
            <person name="Submissions S."/>
        </authorList>
    </citation>
    <scope>NUCLEOTIDE SEQUENCE [LARGE SCALE GENOMIC DNA]</scope>
    <source>
        <strain evidence="11">DSM 27981</strain>
    </source>
</reference>
<keyword evidence="11" id="KW-1185">Reference proteome</keyword>
<name>A0A1I2HHR2_9BURK</name>
<dbReference type="InterPro" id="IPR007412">
    <property type="entry name" value="FlgM"/>
</dbReference>
<organism evidence="10 11">
    <name type="scientific">Paracidovorax wautersii</name>
    <dbReference type="NCBI Taxonomy" id="1177982"/>
    <lineage>
        <taxon>Bacteria</taxon>
        <taxon>Pseudomonadati</taxon>
        <taxon>Pseudomonadota</taxon>
        <taxon>Betaproteobacteria</taxon>
        <taxon>Burkholderiales</taxon>
        <taxon>Comamonadaceae</taxon>
        <taxon>Paracidovorax</taxon>
    </lineage>
</organism>
<proteinExistence type="inferred from homology"/>
<dbReference type="RefSeq" id="WP_092942095.1">
    <property type="nucleotide sequence ID" value="NZ_FONX01000023.1"/>
</dbReference>